<evidence type="ECO:0000313" key="1">
    <source>
        <dbReference type="EMBL" id="GFD09230.1"/>
    </source>
</evidence>
<comment type="caution">
    <text evidence="1">The sequence shown here is derived from an EMBL/GenBank/DDBJ whole genome shotgun (WGS) entry which is preliminary data.</text>
</comment>
<gene>
    <name evidence="1" type="ORF">Tci_881199</name>
</gene>
<proteinExistence type="predicted"/>
<organism evidence="1">
    <name type="scientific">Tanacetum cinerariifolium</name>
    <name type="common">Dalmatian daisy</name>
    <name type="synonym">Chrysanthemum cinerariifolium</name>
    <dbReference type="NCBI Taxonomy" id="118510"/>
    <lineage>
        <taxon>Eukaryota</taxon>
        <taxon>Viridiplantae</taxon>
        <taxon>Streptophyta</taxon>
        <taxon>Embryophyta</taxon>
        <taxon>Tracheophyta</taxon>
        <taxon>Spermatophyta</taxon>
        <taxon>Magnoliopsida</taxon>
        <taxon>eudicotyledons</taxon>
        <taxon>Gunneridae</taxon>
        <taxon>Pentapetalae</taxon>
        <taxon>asterids</taxon>
        <taxon>campanulids</taxon>
        <taxon>Asterales</taxon>
        <taxon>Asteraceae</taxon>
        <taxon>Asteroideae</taxon>
        <taxon>Anthemideae</taxon>
        <taxon>Anthemidinae</taxon>
        <taxon>Tanacetum</taxon>
    </lineage>
</organism>
<sequence length="51" mass="5007">GKVGKVVGVVGCGGEAAGKGESGVVVVAGNLVSEQEQCSFLNRGETKMGKV</sequence>
<dbReference type="EMBL" id="BKCJ011243935">
    <property type="protein sequence ID" value="GFD09230.1"/>
    <property type="molecule type" value="Genomic_DNA"/>
</dbReference>
<protein>
    <submittedName>
        <fullName evidence="1">Uncharacterized protein</fullName>
    </submittedName>
</protein>
<reference evidence="1" key="1">
    <citation type="journal article" date="2019" name="Sci. Rep.">
        <title>Draft genome of Tanacetum cinerariifolium, the natural source of mosquito coil.</title>
        <authorList>
            <person name="Yamashiro T."/>
            <person name="Shiraishi A."/>
            <person name="Satake H."/>
            <person name="Nakayama K."/>
        </authorList>
    </citation>
    <scope>NUCLEOTIDE SEQUENCE</scope>
</reference>
<dbReference type="AlphaFoldDB" id="A0A699THE0"/>
<feature type="non-terminal residue" evidence="1">
    <location>
        <position position="1"/>
    </location>
</feature>
<name>A0A699THE0_TANCI</name>
<accession>A0A699THE0</accession>